<feature type="compositionally biased region" description="Polar residues" evidence="17">
    <location>
        <begin position="605"/>
        <end position="632"/>
    </location>
</feature>
<dbReference type="InterPro" id="IPR033121">
    <property type="entry name" value="PEPTIDASE_A1"/>
</dbReference>
<keyword evidence="8" id="KW-0227">DNA damage</keyword>
<dbReference type="InterPro" id="IPR036465">
    <property type="entry name" value="vWFA_dom_sf"/>
</dbReference>
<evidence type="ECO:0000313" key="20">
    <source>
        <dbReference type="Proteomes" id="UP000696485"/>
    </source>
</evidence>
<comment type="similarity">
    <text evidence="3">Belongs to the peptidase A1 family.</text>
</comment>
<evidence type="ECO:0000256" key="13">
    <source>
        <dbReference type="ARBA" id="ARBA00023242"/>
    </source>
</evidence>
<evidence type="ECO:0000256" key="12">
    <source>
        <dbReference type="ARBA" id="ARBA00023204"/>
    </source>
</evidence>
<evidence type="ECO:0000256" key="10">
    <source>
        <dbReference type="ARBA" id="ARBA00022786"/>
    </source>
</evidence>
<dbReference type="SUPFAM" id="SSF50630">
    <property type="entry name" value="Acid proteases"/>
    <property type="match status" value="1"/>
</dbReference>
<comment type="subcellular location">
    <subcellularLocation>
        <location evidence="2">Cytoplasm</location>
    </subcellularLocation>
    <subcellularLocation>
        <location evidence="1">Nucleus</location>
    </subcellularLocation>
</comment>
<evidence type="ECO:0000313" key="19">
    <source>
        <dbReference type="EMBL" id="KAF9337446.1"/>
    </source>
</evidence>
<feature type="domain" description="Peptidase A1" evidence="18">
    <location>
        <begin position="1"/>
        <end position="335"/>
    </location>
</feature>
<evidence type="ECO:0000256" key="11">
    <source>
        <dbReference type="ARBA" id="ARBA00022853"/>
    </source>
</evidence>
<dbReference type="GO" id="GO:0005737">
    <property type="term" value="C:cytoplasm"/>
    <property type="evidence" value="ECO:0007669"/>
    <property type="project" value="UniProtKB-SubCell"/>
</dbReference>
<evidence type="ECO:0000256" key="14">
    <source>
        <dbReference type="ARBA" id="ARBA00023306"/>
    </source>
</evidence>
<keyword evidence="10" id="KW-0833">Ubl conjugation pathway</keyword>
<keyword evidence="11" id="KW-0156">Chromatin regulator</keyword>
<dbReference type="SUPFAM" id="SSF53300">
    <property type="entry name" value="vWA-like"/>
    <property type="match status" value="1"/>
</dbReference>
<dbReference type="Pfam" id="PF00026">
    <property type="entry name" value="Asp"/>
    <property type="match status" value="1"/>
</dbReference>
<evidence type="ECO:0000256" key="17">
    <source>
        <dbReference type="SAM" id="MobiDB-lite"/>
    </source>
</evidence>
<dbReference type="PANTHER" id="PTHR15660:SF1">
    <property type="entry name" value="BRISC AND BRCA1-A COMPLEX MEMBER 1"/>
    <property type="match status" value="1"/>
</dbReference>
<evidence type="ECO:0000256" key="5">
    <source>
        <dbReference type="ARBA" id="ARBA00019437"/>
    </source>
</evidence>
<evidence type="ECO:0000256" key="16">
    <source>
        <dbReference type="ARBA" id="ARBA00031038"/>
    </source>
</evidence>
<dbReference type="PROSITE" id="PS51767">
    <property type="entry name" value="PEPTIDASE_A1"/>
    <property type="match status" value="1"/>
</dbReference>
<keyword evidence="9" id="KW-0498">Mitosis</keyword>
<dbReference type="PANTHER" id="PTHR15660">
    <property type="entry name" value="BRISC AND BRCA1-A COMPLEX MEMBER 1"/>
    <property type="match status" value="1"/>
</dbReference>
<dbReference type="GO" id="GO:0004190">
    <property type="term" value="F:aspartic-type endopeptidase activity"/>
    <property type="evidence" value="ECO:0007669"/>
    <property type="project" value="InterPro"/>
</dbReference>
<dbReference type="CDD" id="cd05471">
    <property type="entry name" value="pepsin_like"/>
    <property type="match status" value="1"/>
</dbReference>
<dbReference type="InterPro" id="IPR001461">
    <property type="entry name" value="Aspartic_peptidase_A1"/>
</dbReference>
<dbReference type="EMBL" id="JAAAUY010000026">
    <property type="protein sequence ID" value="KAF9337446.1"/>
    <property type="molecule type" value="Genomic_DNA"/>
</dbReference>
<dbReference type="GO" id="GO:0051301">
    <property type="term" value="P:cell division"/>
    <property type="evidence" value="ECO:0007669"/>
    <property type="project" value="UniProtKB-KW"/>
</dbReference>
<evidence type="ECO:0000256" key="6">
    <source>
        <dbReference type="ARBA" id="ARBA00022490"/>
    </source>
</evidence>
<keyword evidence="14" id="KW-0131">Cell cycle</keyword>
<sequence length="669" mass="73545">MPSLCNVSPKFNAALSSSIIYQPETLSVRYTEGTITAQLVSDVMVLGSNTGIPINNGNSGSIVTRESTITWNNTALEDNNSTAQGSNASSYPTWSSAAFKGIRTFGLTSDVSGDSFLLTKETHVTGFLGASKDRFESESDIVRELPNPVFSLALTEKWGTLTLGGSDPAFYSEPLTWLPTIPGEAGWVTRLFPHIDVLANDGVSASFPDVDYVRTDLDRVWFDSGTTYIWGDEAAVLPLNEWMGADPVTGQVDCTTVPSLGKIVFSIGGIRADGEPVMRLELTSAEYIIERRKSHKCFSALNVSSNSKNHWIFGLQVLRGYYTVYHYDYGVIGISRYNITNTNPSGKIVLPGSGAALDQNVFCVDLDHSMEELFFEGIRPTDSRMNRTKSLLKWYINQKSAWSAGHEFAMIILGEKAVWHMDFTDDVALFSHALDGLYSMGKYSAFDTTSLFREIQSHADLATDKNVLVRAILIYTRSDILPTLPDPEVLEDLRKDNRFYFDCIYIHNKSSDVVGDIKPQHVYDRLTEFEDARTVGYFFELTRLYRKYSSAMAELLANPGFRPIQDEHDFRIPQLPLSQDDEPLVQKVQQRSDSAQSLKGGPVSSPAQSSTSRISSPFSNGSPVMNMEQRSSPVRMRAEPATPVPGSAQPGTGGGTGSGGGSVNDAILL</sequence>
<evidence type="ECO:0000256" key="2">
    <source>
        <dbReference type="ARBA" id="ARBA00004496"/>
    </source>
</evidence>
<keyword evidence="13" id="KW-0539">Nucleus</keyword>
<evidence type="ECO:0000256" key="15">
    <source>
        <dbReference type="ARBA" id="ARBA00030984"/>
    </source>
</evidence>
<dbReference type="Proteomes" id="UP000696485">
    <property type="component" value="Unassembled WGS sequence"/>
</dbReference>
<keyword evidence="7" id="KW-0132">Cell division</keyword>
<dbReference type="PRINTS" id="PR00792">
    <property type="entry name" value="PEPSIN"/>
</dbReference>
<evidence type="ECO:0000256" key="3">
    <source>
        <dbReference type="ARBA" id="ARBA00007447"/>
    </source>
</evidence>
<evidence type="ECO:0000256" key="8">
    <source>
        <dbReference type="ARBA" id="ARBA00022763"/>
    </source>
</evidence>
<keyword evidence="20" id="KW-1185">Reference proteome</keyword>
<protein>
    <recommendedName>
        <fullName evidence="5">BRISC and BRCA1-A complex member 1</fullName>
    </recommendedName>
    <alternativeName>
        <fullName evidence="15">Mediator of RAP80 interactions and targeting subunit of 40 kDa</fullName>
    </alternativeName>
    <alternativeName>
        <fullName evidence="16">New component of the BRCA1-A complex</fullName>
    </alternativeName>
</protein>
<dbReference type="InterPro" id="IPR026126">
    <property type="entry name" value="BABAM1"/>
</dbReference>
<dbReference type="GO" id="GO:0016604">
    <property type="term" value="C:nuclear body"/>
    <property type="evidence" value="ECO:0007669"/>
    <property type="project" value="TreeGrafter"/>
</dbReference>
<feature type="region of interest" description="Disordered" evidence="17">
    <location>
        <begin position="577"/>
        <end position="669"/>
    </location>
</feature>
<dbReference type="GO" id="GO:0006302">
    <property type="term" value="P:double-strand break repair"/>
    <property type="evidence" value="ECO:0007669"/>
    <property type="project" value="TreeGrafter"/>
</dbReference>
<name>A0A9P5VQX5_9FUNG</name>
<dbReference type="GO" id="GO:0070552">
    <property type="term" value="C:BRISC complex"/>
    <property type="evidence" value="ECO:0007669"/>
    <property type="project" value="InterPro"/>
</dbReference>
<dbReference type="InterPro" id="IPR034164">
    <property type="entry name" value="Pepsin-like_dom"/>
</dbReference>
<dbReference type="GO" id="GO:0006508">
    <property type="term" value="P:proteolysis"/>
    <property type="evidence" value="ECO:0007669"/>
    <property type="project" value="InterPro"/>
</dbReference>
<reference evidence="19" key="1">
    <citation type="journal article" date="2020" name="Fungal Divers.">
        <title>Resolving the Mortierellaceae phylogeny through synthesis of multi-gene phylogenetics and phylogenomics.</title>
        <authorList>
            <person name="Vandepol N."/>
            <person name="Liber J."/>
            <person name="Desiro A."/>
            <person name="Na H."/>
            <person name="Kennedy M."/>
            <person name="Barry K."/>
            <person name="Grigoriev I.V."/>
            <person name="Miller A.N."/>
            <person name="O'Donnell K."/>
            <person name="Stajich J.E."/>
            <person name="Bonito G."/>
        </authorList>
    </citation>
    <scope>NUCLEOTIDE SEQUENCE</scope>
    <source>
        <strain evidence="19">NVP1</strain>
    </source>
</reference>
<accession>A0A9P5VQX5</accession>
<evidence type="ECO:0000256" key="7">
    <source>
        <dbReference type="ARBA" id="ARBA00022618"/>
    </source>
</evidence>
<comment type="similarity">
    <text evidence="4">Belongs to the BABAM1 family.</text>
</comment>
<evidence type="ECO:0000259" key="18">
    <source>
        <dbReference type="PROSITE" id="PS51767"/>
    </source>
</evidence>
<keyword evidence="12" id="KW-0234">DNA repair</keyword>
<dbReference type="CDD" id="cd21502">
    <property type="entry name" value="vWA_BABAM1"/>
    <property type="match status" value="1"/>
</dbReference>
<dbReference type="Gene3D" id="2.40.70.10">
    <property type="entry name" value="Acid Proteases"/>
    <property type="match status" value="2"/>
</dbReference>
<keyword evidence="6" id="KW-0963">Cytoplasm</keyword>
<feature type="compositionally biased region" description="Polar residues" evidence="17">
    <location>
        <begin position="587"/>
        <end position="597"/>
    </location>
</feature>
<dbReference type="GO" id="GO:0045739">
    <property type="term" value="P:positive regulation of DNA repair"/>
    <property type="evidence" value="ECO:0007669"/>
    <property type="project" value="InterPro"/>
</dbReference>
<comment type="caution">
    <text evidence="19">The sequence shown here is derived from an EMBL/GenBank/DDBJ whole genome shotgun (WGS) entry which is preliminary data.</text>
</comment>
<dbReference type="GO" id="GO:0007095">
    <property type="term" value="P:mitotic G2 DNA damage checkpoint signaling"/>
    <property type="evidence" value="ECO:0007669"/>
    <property type="project" value="TreeGrafter"/>
</dbReference>
<proteinExistence type="inferred from homology"/>
<dbReference type="InterPro" id="IPR021109">
    <property type="entry name" value="Peptidase_aspartic_dom_sf"/>
</dbReference>
<gene>
    <name evidence="19" type="ORF">BG006_004680</name>
</gene>
<evidence type="ECO:0000256" key="1">
    <source>
        <dbReference type="ARBA" id="ARBA00004123"/>
    </source>
</evidence>
<evidence type="ECO:0000256" key="4">
    <source>
        <dbReference type="ARBA" id="ARBA00010809"/>
    </source>
</evidence>
<evidence type="ECO:0000256" key="9">
    <source>
        <dbReference type="ARBA" id="ARBA00022776"/>
    </source>
</evidence>
<dbReference type="GO" id="GO:0006325">
    <property type="term" value="P:chromatin organization"/>
    <property type="evidence" value="ECO:0007669"/>
    <property type="project" value="UniProtKB-KW"/>
</dbReference>
<organism evidence="19 20">
    <name type="scientific">Podila minutissima</name>
    <dbReference type="NCBI Taxonomy" id="64525"/>
    <lineage>
        <taxon>Eukaryota</taxon>
        <taxon>Fungi</taxon>
        <taxon>Fungi incertae sedis</taxon>
        <taxon>Mucoromycota</taxon>
        <taxon>Mortierellomycotina</taxon>
        <taxon>Mortierellomycetes</taxon>
        <taxon>Mortierellales</taxon>
        <taxon>Mortierellaceae</taxon>
        <taxon>Podila</taxon>
    </lineage>
</organism>
<feature type="compositionally biased region" description="Gly residues" evidence="17">
    <location>
        <begin position="651"/>
        <end position="662"/>
    </location>
</feature>
<dbReference type="AlphaFoldDB" id="A0A9P5VQX5"/>